<dbReference type="GO" id="GO:0005524">
    <property type="term" value="F:ATP binding"/>
    <property type="evidence" value="ECO:0007669"/>
    <property type="project" value="UniProtKB-KW"/>
</dbReference>
<keyword evidence="1 5" id="KW-0547">Nucleotide-binding</keyword>
<dbReference type="GO" id="GO:0007018">
    <property type="term" value="P:microtubule-based movement"/>
    <property type="evidence" value="ECO:0007669"/>
    <property type="project" value="InterPro"/>
</dbReference>
<dbReference type="InterPro" id="IPR019821">
    <property type="entry name" value="Kinesin_motor_CS"/>
</dbReference>
<dbReference type="SUPFAM" id="SSF52540">
    <property type="entry name" value="P-loop containing nucleoside triphosphate hydrolases"/>
    <property type="match status" value="1"/>
</dbReference>
<evidence type="ECO:0000256" key="3">
    <source>
        <dbReference type="ARBA" id="ARBA00023175"/>
    </source>
</evidence>
<evidence type="ECO:0000256" key="4">
    <source>
        <dbReference type="PROSITE-ProRule" id="PRU00283"/>
    </source>
</evidence>
<dbReference type="GO" id="GO:0051231">
    <property type="term" value="P:spindle elongation"/>
    <property type="evidence" value="ECO:0007669"/>
    <property type="project" value="TreeGrafter"/>
</dbReference>
<dbReference type="Gene3D" id="3.40.850.10">
    <property type="entry name" value="Kinesin motor domain"/>
    <property type="match status" value="1"/>
</dbReference>
<dbReference type="InterPro" id="IPR001752">
    <property type="entry name" value="Kinesin_motor_dom"/>
</dbReference>
<evidence type="ECO:0000313" key="7">
    <source>
        <dbReference type="EMBL" id="PKI38202.1"/>
    </source>
</evidence>
<dbReference type="AlphaFoldDB" id="A0A2I0I2M1"/>
<dbReference type="PROSITE" id="PS50067">
    <property type="entry name" value="KINESIN_MOTOR_2"/>
    <property type="match status" value="1"/>
</dbReference>
<feature type="domain" description="Kinesin motor" evidence="6">
    <location>
        <begin position="1"/>
        <end position="98"/>
    </location>
</feature>
<dbReference type="InterPro" id="IPR027640">
    <property type="entry name" value="Kinesin-like_fam"/>
</dbReference>
<dbReference type="PANTHER" id="PTHR47969:SF29">
    <property type="entry name" value="KINESIN-LIKE PROTEIN"/>
    <property type="match status" value="1"/>
</dbReference>
<reference evidence="7 8" key="1">
    <citation type="submission" date="2017-11" db="EMBL/GenBank/DDBJ databases">
        <title>De-novo sequencing of pomegranate (Punica granatum L.) genome.</title>
        <authorList>
            <person name="Akparov Z."/>
            <person name="Amiraslanov A."/>
            <person name="Hajiyeva S."/>
            <person name="Abbasov M."/>
            <person name="Kaur K."/>
            <person name="Hamwieh A."/>
            <person name="Solovyev V."/>
            <person name="Salamov A."/>
            <person name="Braich B."/>
            <person name="Kosarev P."/>
            <person name="Mahmoud A."/>
            <person name="Hajiyev E."/>
            <person name="Babayeva S."/>
            <person name="Izzatullayeva V."/>
            <person name="Mammadov A."/>
            <person name="Mammadov A."/>
            <person name="Sharifova S."/>
            <person name="Ojaghi J."/>
            <person name="Eynullazada K."/>
            <person name="Bayramov B."/>
            <person name="Abdulazimova A."/>
            <person name="Shahmuradov I."/>
        </authorList>
    </citation>
    <scope>NUCLEOTIDE SEQUENCE [LARGE SCALE GENOMIC DNA]</scope>
    <source>
        <strain evidence="8">cv. AG2017</strain>
        <tissue evidence="7">Leaf</tissue>
    </source>
</reference>
<evidence type="ECO:0000313" key="8">
    <source>
        <dbReference type="Proteomes" id="UP000233551"/>
    </source>
</evidence>
<dbReference type="EMBL" id="PGOL01004197">
    <property type="protein sequence ID" value="PKI38202.1"/>
    <property type="molecule type" value="Genomic_DNA"/>
</dbReference>
<comment type="similarity">
    <text evidence="4 5">Belongs to the TRAFAC class myosin-kinesin ATPase superfamily. Kinesin family.</text>
</comment>
<keyword evidence="5" id="KW-0493">Microtubule</keyword>
<dbReference type="SMART" id="SM00129">
    <property type="entry name" value="KISc"/>
    <property type="match status" value="1"/>
</dbReference>
<organism evidence="7 8">
    <name type="scientific">Punica granatum</name>
    <name type="common">Pomegranate</name>
    <dbReference type="NCBI Taxonomy" id="22663"/>
    <lineage>
        <taxon>Eukaryota</taxon>
        <taxon>Viridiplantae</taxon>
        <taxon>Streptophyta</taxon>
        <taxon>Embryophyta</taxon>
        <taxon>Tracheophyta</taxon>
        <taxon>Spermatophyta</taxon>
        <taxon>Magnoliopsida</taxon>
        <taxon>eudicotyledons</taxon>
        <taxon>Gunneridae</taxon>
        <taxon>Pentapetalae</taxon>
        <taxon>rosids</taxon>
        <taxon>malvids</taxon>
        <taxon>Myrtales</taxon>
        <taxon>Lythraceae</taxon>
        <taxon>Punica</taxon>
    </lineage>
</organism>
<dbReference type="GO" id="GO:0005874">
    <property type="term" value="C:microtubule"/>
    <property type="evidence" value="ECO:0007669"/>
    <property type="project" value="UniProtKB-KW"/>
</dbReference>
<dbReference type="InterPro" id="IPR027417">
    <property type="entry name" value="P-loop_NTPase"/>
</dbReference>
<comment type="caution">
    <text evidence="4">Lacks conserved residue(s) required for the propagation of feature annotation.</text>
</comment>
<evidence type="ECO:0000259" key="6">
    <source>
        <dbReference type="PROSITE" id="PS50067"/>
    </source>
</evidence>
<proteinExistence type="inferred from homology"/>
<dbReference type="Proteomes" id="UP000233551">
    <property type="component" value="Unassembled WGS sequence"/>
</dbReference>
<evidence type="ECO:0000256" key="1">
    <source>
        <dbReference type="ARBA" id="ARBA00022741"/>
    </source>
</evidence>
<sequence>MNMGSSRSHSLYIFTIQQEMNKDIRGKYGKLILVDLAGSEKLEKTGAEGRAFEEAKTINKSLSALGNVVCALTCGPTGRGNHIPYRDSKLTRILQDALVSLQTSSFHYNPVIKFAENPLLLFPREVTLVQHCYVVALLVPQMQQRLYPPYGSVPDKHAKVLIAPSPTEDDSRDRTLDKVRVQLHAEEVNWLQELSIVQTTLSHPNPAEDSDSDSEGVMICTIVSARHAMEELATGVEQLKHSTKELRRTIEVAERLVAHENAVNAAQHVCFLEKMLNRLMRLVAWFGP</sequence>
<dbReference type="GO" id="GO:0005875">
    <property type="term" value="C:microtubule associated complex"/>
    <property type="evidence" value="ECO:0007669"/>
    <property type="project" value="TreeGrafter"/>
</dbReference>
<evidence type="ECO:0000256" key="2">
    <source>
        <dbReference type="ARBA" id="ARBA00022840"/>
    </source>
</evidence>
<keyword evidence="3 5" id="KW-0505">Motor protein</keyword>
<protein>
    <recommendedName>
        <fullName evidence="5">Kinesin-like protein</fullName>
    </recommendedName>
</protein>
<dbReference type="GO" id="GO:0007052">
    <property type="term" value="P:mitotic spindle organization"/>
    <property type="evidence" value="ECO:0007669"/>
    <property type="project" value="TreeGrafter"/>
</dbReference>
<accession>A0A2I0I2M1</accession>
<dbReference type="PANTHER" id="PTHR47969">
    <property type="entry name" value="CHROMOSOME-ASSOCIATED KINESIN KIF4A-RELATED"/>
    <property type="match status" value="1"/>
</dbReference>
<dbReference type="PROSITE" id="PS00411">
    <property type="entry name" value="KINESIN_MOTOR_1"/>
    <property type="match status" value="1"/>
</dbReference>
<name>A0A2I0I2M1_PUNGR</name>
<keyword evidence="2 5" id="KW-0067">ATP-binding</keyword>
<evidence type="ECO:0000256" key="5">
    <source>
        <dbReference type="RuleBase" id="RU000394"/>
    </source>
</evidence>
<dbReference type="PRINTS" id="PR00380">
    <property type="entry name" value="KINESINHEAVY"/>
</dbReference>
<dbReference type="STRING" id="22663.A0A2I0I2M1"/>
<dbReference type="InterPro" id="IPR036961">
    <property type="entry name" value="Kinesin_motor_dom_sf"/>
</dbReference>
<dbReference type="Pfam" id="PF00225">
    <property type="entry name" value="Kinesin"/>
    <property type="match status" value="1"/>
</dbReference>
<dbReference type="GO" id="GO:0008017">
    <property type="term" value="F:microtubule binding"/>
    <property type="evidence" value="ECO:0007669"/>
    <property type="project" value="InterPro"/>
</dbReference>
<comment type="caution">
    <text evidence="7">The sequence shown here is derived from an EMBL/GenBank/DDBJ whole genome shotgun (WGS) entry which is preliminary data.</text>
</comment>
<keyword evidence="8" id="KW-1185">Reference proteome</keyword>
<gene>
    <name evidence="7" type="ORF">CRG98_041455</name>
</gene>
<dbReference type="GO" id="GO:0003777">
    <property type="term" value="F:microtubule motor activity"/>
    <property type="evidence" value="ECO:0007669"/>
    <property type="project" value="InterPro"/>
</dbReference>